<accession>A0A7U7EQY2</accession>
<dbReference type="RefSeq" id="WP_187672843.1">
    <property type="nucleotide sequence ID" value="NZ_CAJFCI010000076.1"/>
</dbReference>
<dbReference type="GO" id="GO:0005509">
    <property type="term" value="F:calcium ion binding"/>
    <property type="evidence" value="ECO:0007669"/>
    <property type="project" value="InterPro"/>
</dbReference>
<dbReference type="Pfam" id="PF13202">
    <property type="entry name" value="EF-hand_5"/>
    <property type="match status" value="1"/>
</dbReference>
<evidence type="ECO:0000259" key="1">
    <source>
        <dbReference type="PROSITE" id="PS50222"/>
    </source>
</evidence>
<gene>
    <name evidence="2" type="ORF">PSEWESI4_03834</name>
</gene>
<dbReference type="SMART" id="SM00054">
    <property type="entry name" value="EFh"/>
    <property type="match status" value="2"/>
</dbReference>
<dbReference type="InterPro" id="IPR002048">
    <property type="entry name" value="EF_hand_dom"/>
</dbReference>
<dbReference type="AlphaFoldDB" id="A0A7U7EQY2"/>
<comment type="caution">
    <text evidence="2">The sequence shown here is derived from an EMBL/GenBank/DDBJ whole genome shotgun (WGS) entry which is preliminary data.</text>
</comment>
<sequence length="158" mass="16259">MTRTTTLSKTTLGMIGVALSGGMFLANTAFAVQPLAQGYLSAGIQVAQAGEGKCGEGKCGGSASDDKASQAEGKCGEGKCGEGKCGDASFSRTDTDKDGRVSRAEFLAVAAKRASAFDKIDTDHDGYISEAEAHEFLRATYEANGKPMPKGLFSSIAD</sequence>
<organism evidence="2 3">
    <name type="scientific">Zestomonas carbonaria</name>
    <dbReference type="NCBI Taxonomy" id="2762745"/>
    <lineage>
        <taxon>Bacteria</taxon>
        <taxon>Pseudomonadati</taxon>
        <taxon>Pseudomonadota</taxon>
        <taxon>Gammaproteobacteria</taxon>
        <taxon>Pseudomonadales</taxon>
        <taxon>Pseudomonadaceae</taxon>
        <taxon>Zestomonas</taxon>
    </lineage>
</organism>
<dbReference type="Proteomes" id="UP000583387">
    <property type="component" value="Unassembled WGS sequence"/>
</dbReference>
<evidence type="ECO:0000313" key="3">
    <source>
        <dbReference type="Proteomes" id="UP000583387"/>
    </source>
</evidence>
<evidence type="ECO:0000313" key="2">
    <source>
        <dbReference type="EMBL" id="CAD5109529.1"/>
    </source>
</evidence>
<dbReference type="EMBL" id="CAJFCI010000076">
    <property type="protein sequence ID" value="CAD5109529.1"/>
    <property type="molecule type" value="Genomic_DNA"/>
</dbReference>
<name>A0A7U7EQY2_9GAMM</name>
<dbReference type="Pfam" id="PF13405">
    <property type="entry name" value="EF-hand_6"/>
    <property type="match status" value="1"/>
</dbReference>
<feature type="domain" description="EF-hand" evidence="1">
    <location>
        <begin position="108"/>
        <end position="143"/>
    </location>
</feature>
<dbReference type="InterPro" id="IPR011992">
    <property type="entry name" value="EF-hand-dom_pair"/>
</dbReference>
<keyword evidence="3" id="KW-1185">Reference proteome</keyword>
<dbReference type="SUPFAM" id="SSF47473">
    <property type="entry name" value="EF-hand"/>
    <property type="match status" value="1"/>
</dbReference>
<proteinExistence type="predicted"/>
<protein>
    <recommendedName>
        <fullName evidence="1">EF-hand domain-containing protein</fullName>
    </recommendedName>
</protein>
<dbReference type="PROSITE" id="PS50222">
    <property type="entry name" value="EF_HAND_2"/>
    <property type="match status" value="1"/>
</dbReference>
<reference evidence="2 3" key="1">
    <citation type="submission" date="2020-08" db="EMBL/GenBank/DDBJ databases">
        <authorList>
            <person name="Criscuolo A."/>
        </authorList>
    </citation>
    <scope>NUCLEOTIDE SEQUENCE [LARGE SCALE GENOMIC DNA]</scope>
    <source>
        <strain evidence="2">CIP111764</strain>
    </source>
</reference>
<dbReference type="Gene3D" id="1.10.238.10">
    <property type="entry name" value="EF-hand"/>
    <property type="match status" value="1"/>
</dbReference>